<proteinExistence type="predicted"/>
<accession>A0ABS1MG57</accession>
<sequence length="604" mass="65658">MAAVSETSDGLGDSRIEAQGEVAVAVLALDSGDVTHAADHIGAALHLDPALPEAHEALARLVVAAGGVDGALACYPTDRPYAGAMAARAHLLAAGEHWDAAVSLLAQVVAFDPSLPWARVAWLERPGLAAALSAETVLHAVLALTRELPEPVPEQGRATLAPLYELLCAAVERPESDSRLLAMGSGLARRFTAFERAESLALRAHRMQPDQITSVMLGQVYRATGRADDAITVWLEQLRRDPADDYLQTDLAELYADTGRPELGVPWLERVLAAAPAHEKAAPALLGLRYRIDQDPRHLVALADHFRDHPDHHYANDLLTRFCGDASWLGYLEAATESLVNLLHQVIEEGPEGYRDLELRCTVSAIEPPSAALTLRQVMRKVDITVSEAGDPDPRRGDDEWNPAGAVVWHYPGDGLLAEPAVPAPSPDAAEKIRQTAQLRWPHLPAAYDFAVQLSEVPLPDLLGALVHPPATPDNEILRDLLTQYPDLWVRAVQMWSCLGIAHHRADEPWDQSTRRAVLLNLLHGPEDWVCEAAAVALIAIAWTRPDTRADIGHAICHRFVTLAQAARSRAVTILESFCRLTLACPWVDEEYLGLARKLVAATD</sequence>
<organism evidence="1 2">
    <name type="scientific">Nocardia acididurans</name>
    <dbReference type="NCBI Taxonomy" id="2802282"/>
    <lineage>
        <taxon>Bacteria</taxon>
        <taxon>Bacillati</taxon>
        <taxon>Actinomycetota</taxon>
        <taxon>Actinomycetes</taxon>
        <taxon>Mycobacteriales</taxon>
        <taxon>Nocardiaceae</taxon>
        <taxon>Nocardia</taxon>
    </lineage>
</organism>
<dbReference type="SUPFAM" id="SSF48452">
    <property type="entry name" value="TPR-like"/>
    <property type="match status" value="1"/>
</dbReference>
<evidence type="ECO:0008006" key="3">
    <source>
        <dbReference type="Google" id="ProtNLM"/>
    </source>
</evidence>
<evidence type="ECO:0000313" key="1">
    <source>
        <dbReference type="EMBL" id="MBL1079638.1"/>
    </source>
</evidence>
<evidence type="ECO:0000313" key="2">
    <source>
        <dbReference type="Proteomes" id="UP000602198"/>
    </source>
</evidence>
<dbReference type="EMBL" id="JAERRJ010000018">
    <property type="protein sequence ID" value="MBL1079638.1"/>
    <property type="molecule type" value="Genomic_DNA"/>
</dbReference>
<reference evidence="1 2" key="1">
    <citation type="submission" date="2021-01" db="EMBL/GenBank/DDBJ databases">
        <title>WGS of actinomycetes isolated from Thailand.</title>
        <authorList>
            <person name="Thawai C."/>
        </authorList>
    </citation>
    <scope>NUCLEOTIDE SEQUENCE [LARGE SCALE GENOMIC DNA]</scope>
    <source>
        <strain evidence="1 2">LPG 2</strain>
    </source>
</reference>
<name>A0ABS1MG57_9NOCA</name>
<gene>
    <name evidence="1" type="ORF">JK358_35060</name>
</gene>
<protein>
    <recommendedName>
        <fullName evidence="3">Tetratricopeptide repeat protein</fullName>
    </recommendedName>
</protein>
<comment type="caution">
    <text evidence="1">The sequence shown here is derived from an EMBL/GenBank/DDBJ whole genome shotgun (WGS) entry which is preliminary data.</text>
</comment>
<dbReference type="Gene3D" id="1.25.40.10">
    <property type="entry name" value="Tetratricopeptide repeat domain"/>
    <property type="match status" value="1"/>
</dbReference>
<keyword evidence="2" id="KW-1185">Reference proteome</keyword>
<dbReference type="RefSeq" id="WP_201956788.1">
    <property type="nucleotide sequence ID" value="NZ_JAERRJ010000018.1"/>
</dbReference>
<dbReference type="InterPro" id="IPR011990">
    <property type="entry name" value="TPR-like_helical_dom_sf"/>
</dbReference>
<dbReference type="Proteomes" id="UP000602198">
    <property type="component" value="Unassembled WGS sequence"/>
</dbReference>